<sequence>MNGKVRRLALMTAIGALVLSNTSFAADAIHKNTDGAVVSTQGIIVKSGEKFAFLGASISEFGWSHPTGYIQLTIKTLTDNGVKIVPIPAGVSGNSSRDMLARLDRDVIGKKPDWVTIDAGGNDVWHGDVPFDEYMTNMTAIVDKSQAAGIRVVIQTCTPIMEDLNGPFNTKMAYFNQFLRYLAGQKHCVLADLNGGAVAILKAKTGTDNVLTTDGVHMNERGDRVMATGLLEALGLTDAQIAKTIAR</sequence>
<dbReference type="PANTHER" id="PTHR30383">
    <property type="entry name" value="THIOESTERASE 1/PROTEASE 1/LYSOPHOSPHOLIPASE L1"/>
    <property type="match status" value="1"/>
</dbReference>
<gene>
    <name evidence="1" type="ORF">CCAX7_40940</name>
</gene>
<evidence type="ECO:0000313" key="2">
    <source>
        <dbReference type="Proteomes" id="UP000287394"/>
    </source>
</evidence>
<proteinExistence type="predicted"/>
<dbReference type="Pfam" id="PF13472">
    <property type="entry name" value="Lipase_GDSL_2"/>
    <property type="match status" value="1"/>
</dbReference>
<organism evidence="1 2">
    <name type="scientific">Capsulimonas corticalis</name>
    <dbReference type="NCBI Taxonomy" id="2219043"/>
    <lineage>
        <taxon>Bacteria</taxon>
        <taxon>Bacillati</taxon>
        <taxon>Armatimonadota</taxon>
        <taxon>Armatimonadia</taxon>
        <taxon>Capsulimonadales</taxon>
        <taxon>Capsulimonadaceae</taxon>
        <taxon>Capsulimonas</taxon>
    </lineage>
</organism>
<dbReference type="EMBL" id="AP025739">
    <property type="protein sequence ID" value="BDI32043.1"/>
    <property type="molecule type" value="Genomic_DNA"/>
</dbReference>
<dbReference type="KEGG" id="ccot:CCAX7_40940"/>
<protein>
    <submittedName>
        <fullName evidence="1">Arylesterase</fullName>
    </submittedName>
</protein>
<dbReference type="OrthoDB" id="9794725at2"/>
<reference evidence="1 2" key="1">
    <citation type="journal article" date="2019" name="Int. J. Syst. Evol. Microbiol.">
        <title>Capsulimonas corticalis gen. nov., sp. nov., an aerobic capsulated bacterium, of a novel bacterial order, Capsulimonadales ord. nov., of the class Armatimonadia of the phylum Armatimonadetes.</title>
        <authorList>
            <person name="Li J."/>
            <person name="Kudo C."/>
            <person name="Tonouchi A."/>
        </authorList>
    </citation>
    <scope>NUCLEOTIDE SEQUENCE [LARGE SCALE GENOMIC DNA]</scope>
    <source>
        <strain evidence="1 2">AX-7</strain>
    </source>
</reference>
<dbReference type="InterPro" id="IPR036514">
    <property type="entry name" value="SGNH_hydro_sf"/>
</dbReference>
<dbReference type="Proteomes" id="UP000287394">
    <property type="component" value="Chromosome"/>
</dbReference>
<dbReference type="AlphaFoldDB" id="A0A402D6A0"/>
<dbReference type="InterPro" id="IPR051532">
    <property type="entry name" value="Ester_Hydrolysis_Enzymes"/>
</dbReference>
<dbReference type="Gene3D" id="3.40.50.1110">
    <property type="entry name" value="SGNH hydrolase"/>
    <property type="match status" value="1"/>
</dbReference>
<dbReference type="PANTHER" id="PTHR30383:SF5">
    <property type="entry name" value="SGNH HYDROLASE-TYPE ESTERASE DOMAIN-CONTAINING PROTEIN"/>
    <property type="match status" value="1"/>
</dbReference>
<dbReference type="GO" id="GO:0004622">
    <property type="term" value="F:phosphatidylcholine lysophospholipase activity"/>
    <property type="evidence" value="ECO:0007669"/>
    <property type="project" value="TreeGrafter"/>
</dbReference>
<dbReference type="SUPFAM" id="SSF52266">
    <property type="entry name" value="SGNH hydrolase"/>
    <property type="match status" value="1"/>
</dbReference>
<accession>A0A402D6A0</accession>
<dbReference type="InterPro" id="IPR013830">
    <property type="entry name" value="SGNH_hydro"/>
</dbReference>
<dbReference type="RefSeq" id="WP_119324997.1">
    <property type="nucleotide sequence ID" value="NZ_AP025739.1"/>
</dbReference>
<evidence type="ECO:0000313" key="1">
    <source>
        <dbReference type="EMBL" id="BDI32043.1"/>
    </source>
</evidence>
<keyword evidence="2" id="KW-1185">Reference proteome</keyword>
<name>A0A402D6A0_9BACT</name>